<proteinExistence type="predicted"/>
<feature type="chain" id="PRO_5035859061" evidence="2">
    <location>
        <begin position="17"/>
        <end position="3529"/>
    </location>
</feature>
<dbReference type="Proteomes" id="UP000005204">
    <property type="component" value="Unassembled WGS sequence"/>
</dbReference>
<feature type="compositionally biased region" description="Basic and acidic residues" evidence="1">
    <location>
        <begin position="738"/>
        <end position="751"/>
    </location>
</feature>
<feature type="compositionally biased region" description="Polar residues" evidence="1">
    <location>
        <begin position="752"/>
        <end position="761"/>
    </location>
</feature>
<sequence length="3529" mass="404151">MKIYLLFVTVVQLNSAIKQTDSTFKSDSPLLMKILQSVDTATSNEHLLNVTLKLLKSLCVCMRETLRQKEERFFNSENNLLENEGRQSYDTDLLIYRKIFNNTCYNLRQELAQEINKTHVISVDHDILPDRGNCGKHRDMTVKPELRNQNDMNFQNLIFNLLFKSKEKHKYKIKSYNLFGKAKIRVENSDRHSVIVIFTLQADKDLQKDEINEETVNDAIDSNTSIDIDIIDAKYDSKEKESKENKSDTVLDCNLKSIYVFLVRSKNAGLVKVFKLLKKNDKIKVYVDITTKRNHTDYTSTCCNNASICRIENSDSDTNTVKNLYSTKSVDVIGNYKDTISKIKSLVKLYDFKLKGNSNLTQTTDIIAKYLDDINFSVNKIEEPEIDIKTINNVTPKQTIPIKTLFGSKISNMHNSLLTRDPNKLDSEDIKLPFSNVKSLNYELSTSGSILKGEKQNTSIVSTTENIYLHQNIASSIKKHLTNEINIIDSNELSPELTTNIINSTVEFYKTLVNATESVINVTKKVQFIEDYSKISENVTLEEKGDFFVNEPNRIILRNNNLPDDNTKSEAKLVTKTSQTEYSKDTTTINEAKKSANDTKFQSNNFSNIAQHKTKKHALTNTKEILDGYSNFSSTKFLPTLNVSNNEDATVKSRNVVVLKNDDISTKSSKLTSEIMNKTQFFKYSEDHITAGFKVSNINDISENIISTNGTNNYEGITKNSNNSITEFGANIMNNNKKKTESSKPKHDISLHSESYNDSSKLNSLEAQARTQSNFNKDLERTETKGAYEITEKPNKNKHENKLPIVQENSNIINIPQINVKFPNEKTHFQSAITLPRVEINSLENKSNQSRSRSLLMNNVVPEIPKYNKTFAQKGTYTTKNHITGIHDYSKNNMKNYLDRMENSILATEKTTNLNSIKTKSSLRYNLSGGKNNTEIPTITLKNVDQIVQDEGISSSVSILRPKKLLFDEWVNKKNDVRSNIQIHILDQLRNHTTKIPQKESVSTNTFRELVNSDKINETTNINNQKFKFSDNLILFTDRTTESNTLFNDVELKNKMDKNLQNYTSVSIIPITAVARFLNSNVMDSSGSSNTQNQTESVIKARQNNWNPMNATEYTESIHKFRSPEDIRKDRSNYMFSEEINSQLTQHAPEDVTENLILKVSKTQIGSNVIDPVVDFTETIKGSINSDYKILYHNFDSESTTEQPKFSFTLKSSEYPFTNENHVTEDYATVNFEKNQIDPPNYDKESKSNLLRTVVEKANFNKLKGYLQTPKKISSLETIPKPDLMLISTLPLIKKYNSNKINEKRPTIQQQINTTEMLINVSSWNLIPPVSSGNKITANNIPLSTSSFSTNSNNSSIEESGTKLTLKSKIYPFDEVRNETTISKDISDLLANQSSPRITKAINNNETKHGNRKIVGKINTKSITTMKNFAGKIPLFPLTSTSERNLTLKWKKELCDLKPKLGTSQPVIFNKINKLRNKTTSPMDIYKTSSININKDLNSKYSFDSKIEFDKFHGKISETEKSDTPSFDHRVKNLYKSKTDLRPNEISNEIDSANYTIVHKIMNNIDINKNFSHSVPFNKKTSTQEIDFDKKSPVTYKFKENKRFLLDMSNIKEDKMLDALKNTRPNIIENNLRITSPMVKSLNHNQILRNKTAAFPSSSDAIFTNYVSSKSIENMLQNAVFGTEKSTKTMNYNQTTLHPLSNYHNTTFYMKKSEQPSQIAKPIPEFVETGKETIKPASYGNDVIYRTSTDRVAHQTLFSIPQAKSGVSNSEGKKTKIVTNKFSIIDPKLYNHTTVSGSPNTNVSSIRSFDNSSELTMLEYSTASTIELLPTTQPIENFWISKWKENIATKIPYYENYENRIETSLEKHSEMTLHSTESNNKMVTKFGMTEDTNVSETLLNGFFINRPKVRNVEKVQKSNNSFNYDRGRSIENLVREEKSTVDKLLVPISTKRTKLVTNIETGVDQKIADEKNDMETKSNDLYKKRSNVNYPVKKNPSKFSTTVNLPSQLNTYSNSLRANKDFISENTIKNLINTVEGRFDTSGPNFNMHPMSLLEHKINKMYPKTSLACKNNSGIQEHEMRTRNDENDYTSKKDIRNVNLGKTLNATCNIRECLKNDNNKKVHEQELELKNDPTTKYYTIKKHLEIVDDTSIPIISITEFGNEDNTNMSEYLHENDPVNNTNHNNKLQIEETNDSTSIIDKIYTRNETADTATIALGQLKVCSDNSQYIGDGCNINNEENTIKTLLGTPEYVNNYRQIDIVKRNTLQSTALVTDVETEAKNKNHYSKTHESDPDKKIVTASSTLLDSLSVPSNLTLRTPKLQNMMSLYSDVKNYSKNKLNKIIQKKYSNRHVVVENTIKQLAHDSTTNLNVYRNEHKAPSFFFQTLPFTSSLKKNERQNNSRVAVYSEGETKSYNNNMKMVYYSSSLNSTKKPRNKQIDLKTAHPEITKSLQITTISSLVSNRASVLAIPLHLMKQNEKQKGFLKEKDNYDLKIVVENTTSTQHVFPKTSFDPLVVRQSDEQKSITKKYSSSRGTSFDSDNNNNILEKQGKEIIPVTELSIELEKPTISPITNTRITKSTNALKLFEVEPRILTNLIVNSTIPILLNTERNIISSAVNKKKFNNFIKSPGSNISFVKYTTATSTEVTYTSLKSNVEELMMNNNGNLGHKQFTEDQKSLKVTIDSHSTQKIEENTKYIGKQHRTGYVDRFFSNTTENFLNTNNNASNSRETTYDKINRKALNYVHNSLYKNKVSTTPVLENSTRAVLLSENNKINNFGPSTTEKSRDNPTEGHYTFQEFNGTKTNETKKNLTDDILRSRKLEKAVTYTMVPANDMSIFFLNKSKSKYFGNNAHNRKDANEALTTTNTTYQSNNMKEKVSLTTSKTMLALNGIPEKENFSKPKMTAEGSNNITENIISNKLKVDTKEWKTQIVTERMTVELNTTLQDNFTHSIISKMKLAPKLKNQYRSQRPILLYELHTKDRKSQPKILKLSDFKISENKLYQRDIKIKLIQNSQSQNQSIDKELNIATVKLKTSFDKKEISNYADYPIENIPILEKQATVSDIDKHSTVKSIKDLLITTQRNALNKNVIPGSKLKLITPSNNNTASSARKWHTEIDNTLKFEKTSSVDSVKSTYTNAVPNFTKSSEIFSPTLPSLFIYQIKTNPERKNVIKSLKVSRINVFDDRVHKYDYKIKIDRENIKISKDTTKIHRIRSKASKDNKKRPKLSRKLKTIKYNTFRPSIDDDASTSDKTRKSQIKHNLTINHGNGQNIVQNTYFKDHLPTFSKTLTIKNNKYETKSMLEPFLKTNLYPIKLMPAKIQRKVMRRMQFNKKETALATRQSAASMTNNLFNRPKFVHKSVSANTRQRVLKPTFENIDRAKTKLINNYPQTVYRQNDRDFYKEDFETHHKLGLTWKEKVNYVQEALKQFMPNPRSKYENVIEKPFIPNNKPGFLRDRIDSVRSYLYEADYAKPEKGNKDYFLKTLDGPTGLEPPYAGERVVEETTKKRKKTRRKRRTLFFLSPTVPYNRYF</sequence>
<accession>A0A8R2QS24</accession>
<name>A0A8R2QS24_BOMMO</name>
<protein>
    <submittedName>
        <fullName evidence="3">Uncharacterized protein</fullName>
    </submittedName>
</protein>
<keyword evidence="4" id="KW-1185">Reference proteome</keyword>
<evidence type="ECO:0000313" key="4">
    <source>
        <dbReference type="Proteomes" id="UP000005204"/>
    </source>
</evidence>
<evidence type="ECO:0000313" key="3">
    <source>
        <dbReference type="EnsemblMetazoa" id="XP_037867451.1"/>
    </source>
</evidence>
<feature type="signal peptide" evidence="2">
    <location>
        <begin position="1"/>
        <end position="16"/>
    </location>
</feature>
<organism evidence="3 4">
    <name type="scientific">Bombyx mori</name>
    <name type="common">Silk moth</name>
    <dbReference type="NCBI Taxonomy" id="7091"/>
    <lineage>
        <taxon>Eukaryota</taxon>
        <taxon>Metazoa</taxon>
        <taxon>Ecdysozoa</taxon>
        <taxon>Arthropoda</taxon>
        <taxon>Hexapoda</taxon>
        <taxon>Insecta</taxon>
        <taxon>Pterygota</taxon>
        <taxon>Neoptera</taxon>
        <taxon>Endopterygota</taxon>
        <taxon>Lepidoptera</taxon>
        <taxon>Glossata</taxon>
        <taxon>Ditrysia</taxon>
        <taxon>Bombycoidea</taxon>
        <taxon>Bombycidae</taxon>
        <taxon>Bombycinae</taxon>
        <taxon>Bombyx</taxon>
    </lineage>
</organism>
<reference evidence="4" key="1">
    <citation type="journal article" date="2008" name="Insect Biochem. Mol. Biol.">
        <title>The genome of a lepidopteran model insect, the silkworm Bombyx mori.</title>
        <authorList>
            <consortium name="International Silkworm Genome Consortium"/>
        </authorList>
    </citation>
    <scope>NUCLEOTIDE SEQUENCE [LARGE SCALE GENOMIC DNA]</scope>
    <source>
        <strain evidence="4">p50T</strain>
    </source>
</reference>
<evidence type="ECO:0000256" key="1">
    <source>
        <dbReference type="SAM" id="MobiDB-lite"/>
    </source>
</evidence>
<keyword evidence="2" id="KW-0732">Signal</keyword>
<reference evidence="3" key="2">
    <citation type="submission" date="2022-06" db="UniProtKB">
        <authorList>
            <consortium name="EnsemblMetazoa"/>
        </authorList>
    </citation>
    <scope>IDENTIFICATION</scope>
    <source>
        <strain evidence="3">p50T (Dazao)</strain>
    </source>
</reference>
<evidence type="ECO:0000256" key="2">
    <source>
        <dbReference type="SAM" id="SignalP"/>
    </source>
</evidence>
<feature type="region of interest" description="Disordered" evidence="1">
    <location>
        <begin position="735"/>
        <end position="761"/>
    </location>
</feature>
<dbReference type="EnsemblMetazoa" id="XM_038011523.1">
    <property type="protein sequence ID" value="XP_037867451.1"/>
    <property type="gene ID" value="LOC119628613"/>
</dbReference>